<sequence>SSSYMAPGTESMITSTRIKMPNMGSEGFACSSFLSTVNRNSRMIHSSSCIKNPVKPEQIIPNPEIQKMTTEMEKMPSVL</sequence>
<organism evidence="1">
    <name type="scientific">Ramirezella strobilophora</name>
    <dbReference type="NCBI Taxonomy" id="77324"/>
    <lineage>
        <taxon>Eukaryota</taxon>
        <taxon>Viridiplantae</taxon>
        <taxon>Streptophyta</taxon>
        <taxon>Embryophyta</taxon>
        <taxon>Tracheophyta</taxon>
        <taxon>Spermatophyta</taxon>
        <taxon>Magnoliopsida</taxon>
        <taxon>eudicotyledons</taxon>
        <taxon>Gunneridae</taxon>
        <taxon>Pentapetalae</taxon>
        <taxon>rosids</taxon>
        <taxon>fabids</taxon>
        <taxon>Fabales</taxon>
        <taxon>Fabaceae</taxon>
        <taxon>Papilionoideae</taxon>
        <taxon>50 kb inversion clade</taxon>
        <taxon>NPAAA clade</taxon>
        <taxon>indigoferoid/millettioid clade</taxon>
        <taxon>Phaseoleae</taxon>
        <taxon>Ramirezella</taxon>
    </lineage>
</organism>
<reference evidence="1" key="1">
    <citation type="journal article" date="1999" name="Proc. Natl. Acad. Sci. U.S.A.">
        <title>Intracellular gene transfer in action: dual transcription and multiple silencings of nuclear and mitochondrial cox2 genes in legumes.</title>
        <authorList>
            <person name="Adams K.L."/>
            <person name="Song K."/>
            <person name="Roessler P.G."/>
            <person name="Nugent J.M."/>
            <person name="Doyle J.L."/>
            <person name="Doyle J.J."/>
            <person name="Palmer J.D."/>
        </authorList>
    </citation>
    <scope>NUCLEOTIDE SEQUENCE</scope>
</reference>
<feature type="non-terminal residue" evidence="1">
    <location>
        <position position="79"/>
    </location>
</feature>
<gene>
    <name evidence="1" type="primary">cox2</name>
</gene>
<feature type="non-terminal residue" evidence="1">
    <location>
        <position position="1"/>
    </location>
</feature>
<protein>
    <submittedName>
        <fullName evidence="1">Cytochrome oxidase subunit 2</fullName>
    </submittedName>
</protein>
<dbReference type="AlphaFoldDB" id="Q9SE54"/>
<proteinExistence type="predicted"/>
<name>Q9SE54_9FABA</name>
<accession>Q9SE54</accession>
<evidence type="ECO:0000313" key="1">
    <source>
        <dbReference type="EMBL" id="AAF15337.1"/>
    </source>
</evidence>
<dbReference type="EMBL" id="AF182786">
    <property type="protein sequence ID" value="AAF15337.1"/>
    <property type="molecule type" value="Genomic_DNA"/>
</dbReference>